<sequence>MFVICYLLAALTTTAVALIGGSAAGYSAWESMGMALLAVVFLQMVILGYVILATIRNTRGSRATRPKTARNQLSIQPK</sequence>
<keyword evidence="1" id="KW-0472">Membrane</keyword>
<proteinExistence type="predicted"/>
<keyword evidence="1" id="KW-1133">Transmembrane helix</keyword>
<evidence type="ECO:0000256" key="1">
    <source>
        <dbReference type="SAM" id="Phobius"/>
    </source>
</evidence>
<evidence type="ECO:0000313" key="2">
    <source>
        <dbReference type="EMBL" id="TNH38068.1"/>
    </source>
</evidence>
<keyword evidence="3" id="KW-1185">Reference proteome</keyword>
<dbReference type="RefSeq" id="WP_046001914.1">
    <property type="nucleotide sequence ID" value="NZ_VDDC01000039.1"/>
</dbReference>
<name>A0A5C4R2N4_9RHOB</name>
<dbReference type="Proteomes" id="UP000304880">
    <property type="component" value="Unassembled WGS sequence"/>
</dbReference>
<protein>
    <submittedName>
        <fullName evidence="2">Uncharacterized protein</fullName>
    </submittedName>
</protein>
<dbReference type="EMBL" id="VDDC01000039">
    <property type="protein sequence ID" value="TNH38068.1"/>
    <property type="molecule type" value="Genomic_DNA"/>
</dbReference>
<comment type="caution">
    <text evidence="2">The sequence shown here is derived from an EMBL/GenBank/DDBJ whole genome shotgun (WGS) entry which is preliminary data.</text>
</comment>
<reference evidence="2 3" key="1">
    <citation type="submission" date="2019-06" db="EMBL/GenBank/DDBJ databases">
        <authorList>
            <person name="Li J."/>
        </authorList>
    </citation>
    <scope>NUCLEOTIDE SEQUENCE [LARGE SCALE GENOMIC DNA]</scope>
    <source>
        <strain evidence="2 3">CGMCC 1.8012</strain>
    </source>
</reference>
<dbReference type="AlphaFoldDB" id="A0A5C4R2N4"/>
<keyword evidence="1" id="KW-0812">Transmembrane</keyword>
<accession>A0A5C4R2N4</accession>
<organism evidence="2 3">
    <name type="scientific">Paracoccus haeundaensis</name>
    <dbReference type="NCBI Taxonomy" id="225362"/>
    <lineage>
        <taxon>Bacteria</taxon>
        <taxon>Pseudomonadati</taxon>
        <taxon>Pseudomonadota</taxon>
        <taxon>Alphaproteobacteria</taxon>
        <taxon>Rhodobacterales</taxon>
        <taxon>Paracoccaceae</taxon>
        <taxon>Paracoccus</taxon>
    </lineage>
</organism>
<feature type="transmembrane region" description="Helical" evidence="1">
    <location>
        <begin position="33"/>
        <end position="55"/>
    </location>
</feature>
<gene>
    <name evidence="2" type="ORF">FHD67_16990</name>
</gene>
<evidence type="ECO:0000313" key="3">
    <source>
        <dbReference type="Proteomes" id="UP000304880"/>
    </source>
</evidence>